<dbReference type="AlphaFoldDB" id="A0A838XWI7"/>
<dbReference type="InterPro" id="IPR030678">
    <property type="entry name" value="Peptide/Ni-bd"/>
</dbReference>
<gene>
    <name evidence="6" type="ORF">H1W37_06505</name>
</gene>
<comment type="similarity">
    <text evidence="2">Belongs to the bacterial solute-binding protein 5 family.</text>
</comment>
<dbReference type="EMBL" id="JACEON010000004">
    <property type="protein sequence ID" value="MBA4611293.1"/>
    <property type="molecule type" value="Genomic_DNA"/>
</dbReference>
<proteinExistence type="inferred from homology"/>
<evidence type="ECO:0000256" key="3">
    <source>
        <dbReference type="ARBA" id="ARBA00022448"/>
    </source>
</evidence>
<evidence type="ECO:0000313" key="6">
    <source>
        <dbReference type="EMBL" id="MBA4611293.1"/>
    </source>
</evidence>
<comment type="subcellular location">
    <subcellularLocation>
        <location evidence="1">Periplasm</location>
    </subcellularLocation>
</comment>
<dbReference type="GO" id="GO:0030288">
    <property type="term" value="C:outer membrane-bounded periplasmic space"/>
    <property type="evidence" value="ECO:0007669"/>
    <property type="project" value="UniProtKB-ARBA"/>
</dbReference>
<keyword evidence="7" id="KW-1185">Reference proteome</keyword>
<dbReference type="PANTHER" id="PTHR30290">
    <property type="entry name" value="PERIPLASMIC BINDING COMPONENT OF ABC TRANSPORTER"/>
    <property type="match status" value="1"/>
</dbReference>
<reference evidence="6 7" key="1">
    <citation type="submission" date="2020-07" db="EMBL/GenBank/DDBJ databases">
        <authorList>
            <person name="Li M."/>
        </authorList>
    </citation>
    <scope>NUCLEOTIDE SEQUENCE [LARGE SCALE GENOMIC DNA]</scope>
    <source>
        <strain evidence="6 7">DSM 23284</strain>
    </source>
</reference>
<comment type="caution">
    <text evidence="6">The sequence shown here is derived from an EMBL/GenBank/DDBJ whole genome shotgun (WGS) entry which is preliminary data.</text>
</comment>
<accession>A0A838XWI7</accession>
<keyword evidence="3" id="KW-0813">Transport</keyword>
<dbReference type="Gene3D" id="3.10.105.10">
    <property type="entry name" value="Dipeptide-binding Protein, Domain 3"/>
    <property type="match status" value="1"/>
</dbReference>
<dbReference type="InterPro" id="IPR000914">
    <property type="entry name" value="SBP_5_dom"/>
</dbReference>
<dbReference type="InterPro" id="IPR039424">
    <property type="entry name" value="SBP_5"/>
</dbReference>
<name>A0A838XWI7_9HYPH</name>
<dbReference type="CDD" id="cd08503">
    <property type="entry name" value="PBP2_NikA_DppA_OppA_like_17"/>
    <property type="match status" value="1"/>
</dbReference>
<dbReference type="Pfam" id="PF00496">
    <property type="entry name" value="SBP_bac_5"/>
    <property type="match status" value="1"/>
</dbReference>
<dbReference type="InterPro" id="IPR006311">
    <property type="entry name" value="TAT_signal"/>
</dbReference>
<evidence type="ECO:0000256" key="1">
    <source>
        <dbReference type="ARBA" id="ARBA00004418"/>
    </source>
</evidence>
<dbReference type="RefSeq" id="WP_181759479.1">
    <property type="nucleotide sequence ID" value="NZ_BMCR01000002.1"/>
</dbReference>
<dbReference type="Gene3D" id="3.40.190.10">
    <property type="entry name" value="Periplasmic binding protein-like II"/>
    <property type="match status" value="1"/>
</dbReference>
<keyword evidence="4" id="KW-0732">Signal</keyword>
<dbReference type="GO" id="GO:1904680">
    <property type="term" value="F:peptide transmembrane transporter activity"/>
    <property type="evidence" value="ECO:0007669"/>
    <property type="project" value="TreeGrafter"/>
</dbReference>
<dbReference type="Gene3D" id="3.90.76.10">
    <property type="entry name" value="Dipeptide-binding Protein, Domain 1"/>
    <property type="match status" value="1"/>
</dbReference>
<dbReference type="PIRSF" id="PIRSF002741">
    <property type="entry name" value="MppA"/>
    <property type="match status" value="1"/>
</dbReference>
<dbReference type="PROSITE" id="PS51318">
    <property type="entry name" value="TAT"/>
    <property type="match status" value="1"/>
</dbReference>
<evidence type="ECO:0000259" key="5">
    <source>
        <dbReference type="Pfam" id="PF00496"/>
    </source>
</evidence>
<protein>
    <submittedName>
        <fullName evidence="6">ABC transporter substrate-binding protein</fullName>
    </submittedName>
</protein>
<dbReference type="Proteomes" id="UP000559404">
    <property type="component" value="Unassembled WGS sequence"/>
</dbReference>
<dbReference type="GO" id="GO:0043190">
    <property type="term" value="C:ATP-binding cassette (ABC) transporter complex"/>
    <property type="evidence" value="ECO:0007669"/>
    <property type="project" value="InterPro"/>
</dbReference>
<evidence type="ECO:0000256" key="4">
    <source>
        <dbReference type="ARBA" id="ARBA00022729"/>
    </source>
</evidence>
<organism evidence="6 7">
    <name type="scientific">Stappia taiwanensis</name>
    <dbReference type="NCBI Taxonomy" id="992267"/>
    <lineage>
        <taxon>Bacteria</taxon>
        <taxon>Pseudomonadati</taxon>
        <taxon>Pseudomonadota</taxon>
        <taxon>Alphaproteobacteria</taxon>
        <taxon>Hyphomicrobiales</taxon>
        <taxon>Stappiaceae</taxon>
        <taxon>Stappia</taxon>
    </lineage>
</organism>
<evidence type="ECO:0000313" key="7">
    <source>
        <dbReference type="Proteomes" id="UP000559404"/>
    </source>
</evidence>
<sequence>MTKTPTTKDGFLSLSRRGMLQGAGALGGAALMGSLGLGSARAAPKKGGTMRLAMGHGSTSDSYDPATWDQAFVQVFATARNGYLTEIAADGSLIGEVAESWDVSPDAKVWTFKLRKGVTFHSGKAVTAEDVIASLNHHRGEDTKSAAKPIVAAIKEMRSDGDDTVVITLDAGNSDFPFILSDYHLAILPSAGGKIDTKSGDGCGAYVVQSYEPGVRASMTRNPNYWKSDRAHFDGVEMLTVIDPAARQNALVTGEVDVIDRVDTNTAHLLKRAPGIKILATTGTQHYTFAMDTRVAPFKDNNVRMALKYAIDRQELVDKVLNGYGEIGNDHPISRSNRYHAADLEQHVYDPDKAKHYLKQAGLDSLEVSLSAADAAYSGAVDAAVLYAERAAKAGITINVVREPNDGYWSNVWMKKPWSAVYWGGRPTEDWMFTTAYASGVAWNDTFWENERFNKLLVEARSELDDAKRRAMYEEMQGLVANDGGAVIPMFASYVMAHNDKIMTPETVGPQWTLDGFRAIERWWFA</sequence>
<dbReference type="SUPFAM" id="SSF53850">
    <property type="entry name" value="Periplasmic binding protein-like II"/>
    <property type="match status" value="1"/>
</dbReference>
<feature type="domain" description="Solute-binding protein family 5" evidence="5">
    <location>
        <begin position="94"/>
        <end position="443"/>
    </location>
</feature>
<reference evidence="6 7" key="2">
    <citation type="submission" date="2020-08" db="EMBL/GenBank/DDBJ databases">
        <title>Stappia taiwanensis sp. nov., isolated from a coastal thermal spring.</title>
        <authorList>
            <person name="Kampfer P."/>
        </authorList>
    </citation>
    <scope>NUCLEOTIDE SEQUENCE [LARGE SCALE GENOMIC DNA]</scope>
    <source>
        <strain evidence="6 7">DSM 23284</strain>
    </source>
</reference>
<dbReference type="PANTHER" id="PTHR30290:SF10">
    <property type="entry name" value="PERIPLASMIC OLIGOPEPTIDE-BINDING PROTEIN-RELATED"/>
    <property type="match status" value="1"/>
</dbReference>
<dbReference type="GO" id="GO:0015833">
    <property type="term" value="P:peptide transport"/>
    <property type="evidence" value="ECO:0007669"/>
    <property type="project" value="TreeGrafter"/>
</dbReference>
<evidence type="ECO:0000256" key="2">
    <source>
        <dbReference type="ARBA" id="ARBA00005695"/>
    </source>
</evidence>